<evidence type="ECO:0000256" key="2">
    <source>
        <dbReference type="ARBA" id="ARBA00023125"/>
    </source>
</evidence>
<dbReference type="OrthoDB" id="2143914at2759"/>
<organism evidence="7 8">
    <name type="scientific">Trichomonas vaginalis (strain ATCC PRA-98 / G3)</name>
    <dbReference type="NCBI Taxonomy" id="412133"/>
    <lineage>
        <taxon>Eukaryota</taxon>
        <taxon>Metamonada</taxon>
        <taxon>Parabasalia</taxon>
        <taxon>Trichomonadida</taxon>
        <taxon>Trichomonadidae</taxon>
        <taxon>Trichomonas</taxon>
    </lineage>
</organism>
<evidence type="ECO:0000256" key="4">
    <source>
        <dbReference type="ARBA" id="ARBA00023242"/>
    </source>
</evidence>
<dbReference type="RefSeq" id="XP_001296735.1">
    <property type="nucleotide sequence ID" value="XM_001296734.1"/>
</dbReference>
<dbReference type="InterPro" id="IPR001005">
    <property type="entry name" value="SANT/Myb"/>
</dbReference>
<reference evidence="7" key="1">
    <citation type="submission" date="2006-10" db="EMBL/GenBank/DDBJ databases">
        <authorList>
            <person name="Amadeo P."/>
            <person name="Zhao Q."/>
            <person name="Wortman J."/>
            <person name="Fraser-Liggett C."/>
            <person name="Carlton J."/>
        </authorList>
    </citation>
    <scope>NUCLEOTIDE SEQUENCE</scope>
    <source>
        <strain evidence="7">G3</strain>
    </source>
</reference>
<dbReference type="AlphaFoldDB" id="A2GGB2"/>
<sequence length="263" mass="30503">MLDQSTNIYNQVLFGISPEAMRPMQKLLYKFILNEIPYHEAAMKSRELIGTSEHIENLMQLMQVPDKPPVAAQITPDMYLDKKSKTWSQYEDQRLLAGIHRGGILDWNKISEFVGNGRNRGQCAQRWFRSLNPTINKTAWTKEEDDLLLSLVKKHGHRGWTKIANEIDGRTDVQCRYRFQIISKRPLPKRPKLPVENNTVSILQTSTEEKEEIPGDKKVPDLNNLDCEEQMNQIAEFCNSMQLLDLLNEVKSDPFSLLKQYND</sequence>
<reference evidence="7" key="2">
    <citation type="journal article" date="2007" name="Science">
        <title>Draft genome sequence of the sexually transmitted pathogen Trichomonas vaginalis.</title>
        <authorList>
            <person name="Carlton J.M."/>
            <person name="Hirt R.P."/>
            <person name="Silva J.C."/>
            <person name="Delcher A.L."/>
            <person name="Schatz M."/>
            <person name="Zhao Q."/>
            <person name="Wortman J.R."/>
            <person name="Bidwell S.L."/>
            <person name="Alsmark U.C.M."/>
            <person name="Besteiro S."/>
            <person name="Sicheritz-Ponten T."/>
            <person name="Noel C.J."/>
            <person name="Dacks J.B."/>
            <person name="Foster P.G."/>
            <person name="Simillion C."/>
            <person name="Van de Peer Y."/>
            <person name="Miranda-Saavedra D."/>
            <person name="Barton G.J."/>
            <person name="Westrop G.D."/>
            <person name="Mueller S."/>
            <person name="Dessi D."/>
            <person name="Fiori P.L."/>
            <person name="Ren Q."/>
            <person name="Paulsen I."/>
            <person name="Zhang H."/>
            <person name="Bastida-Corcuera F.D."/>
            <person name="Simoes-Barbosa A."/>
            <person name="Brown M.T."/>
            <person name="Hayes R.D."/>
            <person name="Mukherjee M."/>
            <person name="Okumura C.Y."/>
            <person name="Schneider R."/>
            <person name="Smith A.J."/>
            <person name="Vanacova S."/>
            <person name="Villalvazo M."/>
            <person name="Haas B.J."/>
            <person name="Pertea M."/>
            <person name="Feldblyum T.V."/>
            <person name="Utterback T.R."/>
            <person name="Shu C.L."/>
            <person name="Osoegawa K."/>
            <person name="de Jong P.J."/>
            <person name="Hrdy I."/>
            <person name="Horvathova L."/>
            <person name="Zubacova Z."/>
            <person name="Dolezal P."/>
            <person name="Malik S.B."/>
            <person name="Logsdon J.M. Jr."/>
            <person name="Henze K."/>
            <person name="Gupta A."/>
            <person name="Wang C.C."/>
            <person name="Dunne R.L."/>
            <person name="Upcroft J.A."/>
            <person name="Upcroft P."/>
            <person name="White O."/>
            <person name="Salzberg S.L."/>
            <person name="Tang P."/>
            <person name="Chiu C.-H."/>
            <person name="Lee Y.-S."/>
            <person name="Embley T.M."/>
            <person name="Coombs G.H."/>
            <person name="Mottram J.C."/>
            <person name="Tachezy J."/>
            <person name="Fraser-Liggett C.M."/>
            <person name="Johnson P.J."/>
        </authorList>
    </citation>
    <scope>NUCLEOTIDE SEQUENCE [LARGE SCALE GENOMIC DNA]</scope>
    <source>
        <strain evidence="7">G3</strain>
    </source>
</reference>
<proteinExistence type="predicted"/>
<keyword evidence="4" id="KW-0539">Nucleus</keyword>
<evidence type="ECO:0000259" key="6">
    <source>
        <dbReference type="PROSITE" id="PS51294"/>
    </source>
</evidence>
<dbReference type="GO" id="GO:0000978">
    <property type="term" value="F:RNA polymerase II cis-regulatory region sequence-specific DNA binding"/>
    <property type="evidence" value="ECO:0000318"/>
    <property type="project" value="GO_Central"/>
</dbReference>
<feature type="domain" description="HTH myb-type" evidence="6">
    <location>
        <begin position="132"/>
        <end position="187"/>
    </location>
</feature>
<keyword evidence="8" id="KW-1185">Reference proteome</keyword>
<accession>A2GGB2</accession>
<dbReference type="GO" id="GO:0005634">
    <property type="term" value="C:nucleus"/>
    <property type="evidence" value="ECO:0000318"/>
    <property type="project" value="GO_Central"/>
</dbReference>
<evidence type="ECO:0000313" key="7">
    <source>
        <dbReference type="EMBL" id="EAX83805.1"/>
    </source>
</evidence>
<dbReference type="CDD" id="cd00167">
    <property type="entry name" value="SANT"/>
    <property type="match status" value="2"/>
</dbReference>
<evidence type="ECO:0000256" key="1">
    <source>
        <dbReference type="ARBA" id="ARBA00023015"/>
    </source>
</evidence>
<dbReference type="VEuPathDB" id="TrichDB:TVAGG3_0656180"/>
<dbReference type="Proteomes" id="UP000001542">
    <property type="component" value="Unassembled WGS sequence"/>
</dbReference>
<dbReference type="PROSITE" id="PS50090">
    <property type="entry name" value="MYB_LIKE"/>
    <property type="match status" value="2"/>
</dbReference>
<dbReference type="PROSITE" id="PS51294">
    <property type="entry name" value="HTH_MYB"/>
    <property type="match status" value="2"/>
</dbReference>
<evidence type="ECO:0000259" key="5">
    <source>
        <dbReference type="PROSITE" id="PS50090"/>
    </source>
</evidence>
<dbReference type="InterPro" id="IPR017930">
    <property type="entry name" value="Myb_dom"/>
</dbReference>
<dbReference type="KEGG" id="tva:4741437"/>
<feature type="domain" description="Myb-like" evidence="5">
    <location>
        <begin position="132"/>
        <end position="183"/>
    </location>
</feature>
<dbReference type="eggNOG" id="KOG0048">
    <property type="taxonomic scope" value="Eukaryota"/>
</dbReference>
<evidence type="ECO:0000313" key="8">
    <source>
        <dbReference type="Proteomes" id="UP000001542"/>
    </source>
</evidence>
<keyword evidence="3" id="KW-0804">Transcription</keyword>
<dbReference type="Pfam" id="PF00249">
    <property type="entry name" value="Myb_DNA-binding"/>
    <property type="match status" value="2"/>
</dbReference>
<dbReference type="Gene3D" id="1.10.10.60">
    <property type="entry name" value="Homeodomain-like"/>
    <property type="match status" value="2"/>
</dbReference>
<dbReference type="InParanoid" id="A2GGB2"/>
<dbReference type="GO" id="GO:0000981">
    <property type="term" value="F:DNA-binding transcription factor activity, RNA polymerase II-specific"/>
    <property type="evidence" value="ECO:0000318"/>
    <property type="project" value="GO_Central"/>
</dbReference>
<evidence type="ECO:0000256" key="3">
    <source>
        <dbReference type="ARBA" id="ARBA00023163"/>
    </source>
</evidence>
<dbReference type="PANTHER" id="PTHR46621">
    <property type="entry name" value="SNRNA-ACTIVATING PROTEIN COMPLEX SUBUNIT 4"/>
    <property type="match status" value="1"/>
</dbReference>
<feature type="domain" description="HTH myb-type" evidence="6">
    <location>
        <begin position="81"/>
        <end position="131"/>
    </location>
</feature>
<dbReference type="STRING" id="5722.A2GGB2"/>
<keyword evidence="2 7" id="KW-0238">DNA-binding</keyword>
<keyword evidence="1" id="KW-0805">Transcription regulation</keyword>
<dbReference type="PANTHER" id="PTHR46621:SF1">
    <property type="entry name" value="SNRNA-ACTIVATING PROTEIN COMPLEX SUBUNIT 4"/>
    <property type="match status" value="1"/>
</dbReference>
<protein>
    <submittedName>
        <fullName evidence="7">Myb-like DNA-binding domain containing protein</fullName>
    </submittedName>
</protein>
<dbReference type="SMART" id="SM00717">
    <property type="entry name" value="SANT"/>
    <property type="match status" value="2"/>
</dbReference>
<dbReference type="EMBL" id="DS115712">
    <property type="protein sequence ID" value="EAX83805.1"/>
    <property type="molecule type" value="Genomic_DNA"/>
</dbReference>
<dbReference type="SUPFAM" id="SSF46689">
    <property type="entry name" value="Homeodomain-like"/>
    <property type="match status" value="2"/>
</dbReference>
<dbReference type="VEuPathDB" id="TrichDB:TVAG_488440"/>
<dbReference type="SMR" id="A2GGB2"/>
<gene>
    <name evidence="7" type="ORF">TVAG_488440</name>
</gene>
<dbReference type="InterPro" id="IPR051575">
    <property type="entry name" value="Myb-like_DNA-bd"/>
</dbReference>
<dbReference type="GO" id="GO:0006355">
    <property type="term" value="P:regulation of DNA-templated transcription"/>
    <property type="evidence" value="ECO:0000318"/>
    <property type="project" value="GO_Central"/>
</dbReference>
<dbReference type="InterPro" id="IPR009057">
    <property type="entry name" value="Homeodomain-like_sf"/>
</dbReference>
<feature type="domain" description="Myb-like" evidence="5">
    <location>
        <begin position="79"/>
        <end position="131"/>
    </location>
</feature>
<name>A2GGB2_TRIV3</name>